<evidence type="ECO:0000256" key="1">
    <source>
        <dbReference type="SAM" id="MobiDB-lite"/>
    </source>
</evidence>
<feature type="region of interest" description="Disordered" evidence="1">
    <location>
        <begin position="401"/>
        <end position="421"/>
    </location>
</feature>
<feature type="region of interest" description="Disordered" evidence="1">
    <location>
        <begin position="444"/>
        <end position="486"/>
    </location>
</feature>
<evidence type="ECO:0000313" key="2">
    <source>
        <dbReference type="EMBL" id="CAE0753902.1"/>
    </source>
</evidence>
<sequence>MDTLRQLQRVNAVTKLLLAESDSHIKAGLLRQSDAIRAQSVQQDAAKQARAFVNMLSAGCNATDLVQCLLQDGPREAGAGLSGFIDLGEIPLNSVKRIFEAGRPHEADINCGKPDEPPPAQTSPCEPSISLNALKRARTTLDDFSDFYFPIHGLPKTAFFRHLPLLVFVEASIYQLDEENEQIARIVASTAPACSGGSASSSPQPCKRSVLRRVLESHGLLSEKVANELQAGESYWQLERTLCAAMAAGQPISKADVLRASSLKSFDYRVLHDLLRQRYKTHLDTTTSARLDAFLRVDECLTDICDDLYDYEKDVAANAFNVLRGLAHAVADAAPLELAAHISQLEAQHEALLRALPTRMQQAYRLSRRAAMRRPGTERWIFPPMMLPDEEARFRRERGLEAEAGAHSDSEDSSTDYASYSPAQAGSQAAAASSCKLTTTFQAAASSASPKSPLPRCVEQGPSRRQKCQTEIVTHSSVSKAPGKRALRLQKRIAQSQLLSAPKSGGKRTAEQH</sequence>
<dbReference type="EMBL" id="HBIZ01010922">
    <property type="protein sequence ID" value="CAE0753902.1"/>
    <property type="molecule type" value="Transcribed_RNA"/>
</dbReference>
<dbReference type="PANTHER" id="PTHR35754:SF2">
    <property type="entry name" value="ATP SYNTHASE SUBUNIT B"/>
    <property type="match status" value="1"/>
</dbReference>
<feature type="compositionally biased region" description="Polar residues" evidence="1">
    <location>
        <begin position="469"/>
        <end position="479"/>
    </location>
</feature>
<feature type="compositionally biased region" description="Basic and acidic residues" evidence="1">
    <location>
        <begin position="401"/>
        <end position="410"/>
    </location>
</feature>
<protein>
    <submittedName>
        <fullName evidence="2">Uncharacterized protein</fullName>
    </submittedName>
</protein>
<proteinExistence type="predicted"/>
<gene>
    <name evidence="2" type="ORF">PCAR00345_LOCUS6489</name>
</gene>
<dbReference type="PANTHER" id="PTHR35754">
    <property type="entry name" value="ATP SYNTHASE SUBUNIT B"/>
    <property type="match status" value="1"/>
</dbReference>
<organism evidence="2">
    <name type="scientific">Chrysotila carterae</name>
    <name type="common">Marine alga</name>
    <name type="synonym">Syracosphaera carterae</name>
    <dbReference type="NCBI Taxonomy" id="13221"/>
    <lineage>
        <taxon>Eukaryota</taxon>
        <taxon>Haptista</taxon>
        <taxon>Haptophyta</taxon>
        <taxon>Prymnesiophyceae</taxon>
        <taxon>Isochrysidales</taxon>
        <taxon>Isochrysidaceae</taxon>
        <taxon>Chrysotila</taxon>
    </lineage>
</organism>
<name>A0A7S4EUW9_CHRCT</name>
<reference evidence="2" key="1">
    <citation type="submission" date="2021-01" db="EMBL/GenBank/DDBJ databases">
        <authorList>
            <person name="Corre E."/>
            <person name="Pelletier E."/>
            <person name="Niang G."/>
            <person name="Scheremetjew M."/>
            <person name="Finn R."/>
            <person name="Kale V."/>
            <person name="Holt S."/>
            <person name="Cochrane G."/>
            <person name="Meng A."/>
            <person name="Brown T."/>
            <person name="Cohen L."/>
        </authorList>
    </citation>
    <scope>NUCLEOTIDE SEQUENCE</scope>
    <source>
        <strain evidence="2">CCMP645</strain>
    </source>
</reference>
<dbReference type="AlphaFoldDB" id="A0A7S4EUW9"/>
<accession>A0A7S4EUW9</accession>